<dbReference type="GO" id="GO:0048038">
    <property type="term" value="F:quinone binding"/>
    <property type="evidence" value="ECO:0007669"/>
    <property type="project" value="TreeGrafter"/>
</dbReference>
<keyword evidence="2" id="KW-0560">Oxidoreductase</keyword>
<dbReference type="PRINTS" id="PR00081">
    <property type="entry name" value="GDHRDH"/>
</dbReference>
<dbReference type="CDD" id="cd05233">
    <property type="entry name" value="SDR_c"/>
    <property type="match status" value="1"/>
</dbReference>
<dbReference type="PANTHER" id="PTHR42760">
    <property type="entry name" value="SHORT-CHAIN DEHYDROGENASES/REDUCTASES FAMILY MEMBER"/>
    <property type="match status" value="1"/>
</dbReference>
<dbReference type="FunFam" id="3.40.50.720:FF:000084">
    <property type="entry name" value="Short-chain dehydrogenase reductase"/>
    <property type="match status" value="1"/>
</dbReference>
<evidence type="ECO:0000256" key="1">
    <source>
        <dbReference type="ARBA" id="ARBA00006484"/>
    </source>
</evidence>
<dbReference type="PRINTS" id="PR00080">
    <property type="entry name" value="SDRFAMILY"/>
</dbReference>
<dbReference type="InterPro" id="IPR036291">
    <property type="entry name" value="NAD(P)-bd_dom_sf"/>
</dbReference>
<dbReference type="InterPro" id="IPR002347">
    <property type="entry name" value="SDR_fam"/>
</dbReference>
<protein>
    <submittedName>
        <fullName evidence="3">Uncharacterized protein</fullName>
    </submittedName>
</protein>
<evidence type="ECO:0000256" key="2">
    <source>
        <dbReference type="ARBA" id="ARBA00023002"/>
    </source>
</evidence>
<dbReference type="Gene3D" id="3.40.50.720">
    <property type="entry name" value="NAD(P)-binding Rossmann-like Domain"/>
    <property type="match status" value="1"/>
</dbReference>
<dbReference type="SUPFAM" id="SSF51735">
    <property type="entry name" value="NAD(P)-binding Rossmann-fold domains"/>
    <property type="match status" value="1"/>
</dbReference>
<evidence type="ECO:0000313" key="3">
    <source>
        <dbReference type="EMBL" id="CAE0749994.1"/>
    </source>
</evidence>
<dbReference type="GO" id="GO:0016616">
    <property type="term" value="F:oxidoreductase activity, acting on the CH-OH group of donors, NAD or NADP as acceptor"/>
    <property type="evidence" value="ECO:0007669"/>
    <property type="project" value="TreeGrafter"/>
</dbReference>
<dbReference type="PANTHER" id="PTHR42760:SF133">
    <property type="entry name" value="3-OXOACYL-[ACYL-CARRIER-PROTEIN] REDUCTASE"/>
    <property type="match status" value="1"/>
</dbReference>
<proteinExistence type="inferred from homology"/>
<accession>A0A7S4B0M3</accession>
<dbReference type="GO" id="GO:0006633">
    <property type="term" value="P:fatty acid biosynthetic process"/>
    <property type="evidence" value="ECO:0007669"/>
    <property type="project" value="TreeGrafter"/>
</dbReference>
<dbReference type="AlphaFoldDB" id="A0A7S4B0M3"/>
<dbReference type="Pfam" id="PF13561">
    <property type="entry name" value="adh_short_C2"/>
    <property type="match status" value="1"/>
</dbReference>
<sequence length="282" mass="30050">MAQMLAGALQGKVLLVTGAAQGLGREIALMAASLGAEAISICDKNVDLGRMTALAIEEAGSRALFVECDVAEPEQIEKVVRRTKDAFMRIDGLVNCVGDTSRATLDETDVALWDRLHAVNLRSHFLFTKDVSRVMRDQPFSTGHPRGSIVNIASVQSHAGLTECMAYAVAKAGLVCLTKNNAAELGKHAIKVNAINVGWCVTDQENVLQTAKAGPDWVTAADKSCPLGRILRMADVARLVVFLLSDGAHVTGSVMDWHPEFINGNLGGVIGHAERVPQPSAE</sequence>
<name>A0A7S4B0M3_CHRCT</name>
<dbReference type="EMBL" id="HBIZ01004594">
    <property type="protein sequence ID" value="CAE0749994.1"/>
    <property type="molecule type" value="Transcribed_RNA"/>
</dbReference>
<comment type="similarity">
    <text evidence="1">Belongs to the short-chain dehydrogenases/reductases (SDR) family.</text>
</comment>
<gene>
    <name evidence="3" type="ORF">PCAR00345_LOCUS2579</name>
</gene>
<reference evidence="3" key="1">
    <citation type="submission" date="2021-01" db="EMBL/GenBank/DDBJ databases">
        <authorList>
            <person name="Corre E."/>
            <person name="Pelletier E."/>
            <person name="Niang G."/>
            <person name="Scheremetjew M."/>
            <person name="Finn R."/>
            <person name="Kale V."/>
            <person name="Holt S."/>
            <person name="Cochrane G."/>
            <person name="Meng A."/>
            <person name="Brown T."/>
            <person name="Cohen L."/>
        </authorList>
    </citation>
    <scope>NUCLEOTIDE SEQUENCE</scope>
    <source>
        <strain evidence="3">CCMP645</strain>
    </source>
</reference>
<organism evidence="3">
    <name type="scientific">Chrysotila carterae</name>
    <name type="common">Marine alga</name>
    <name type="synonym">Syracosphaera carterae</name>
    <dbReference type="NCBI Taxonomy" id="13221"/>
    <lineage>
        <taxon>Eukaryota</taxon>
        <taxon>Haptista</taxon>
        <taxon>Haptophyta</taxon>
        <taxon>Prymnesiophyceae</taxon>
        <taxon>Isochrysidales</taxon>
        <taxon>Isochrysidaceae</taxon>
        <taxon>Chrysotila</taxon>
    </lineage>
</organism>